<reference evidence="9 10" key="1">
    <citation type="submission" date="2015-09" db="EMBL/GenBank/DDBJ databases">
        <authorList>
            <consortium name="Pathogen Informatics"/>
        </authorList>
    </citation>
    <scope>NUCLEOTIDE SEQUENCE [LARGE SCALE GENOMIC DNA]</scope>
    <source>
        <strain evidence="9 10">2789STDY5608850</strain>
    </source>
</reference>
<dbReference type="PANTHER" id="PTHR30603:SF60">
    <property type="entry name" value="RNA POLYMERASE SIGMA FACTOR RPOD"/>
    <property type="match status" value="1"/>
</dbReference>
<dbReference type="InterPro" id="IPR013324">
    <property type="entry name" value="RNA_pol_sigma_r3/r4-like"/>
</dbReference>
<dbReference type="InterPro" id="IPR050239">
    <property type="entry name" value="Sigma-70_RNA_pol_init_factors"/>
</dbReference>
<feature type="domain" description="RNA polymerase sigma-70" evidence="8">
    <location>
        <begin position="315"/>
        <end position="341"/>
    </location>
</feature>
<dbReference type="GO" id="GO:0006352">
    <property type="term" value="P:DNA-templated transcription initiation"/>
    <property type="evidence" value="ECO:0007669"/>
    <property type="project" value="InterPro"/>
</dbReference>
<dbReference type="GO" id="GO:0016987">
    <property type="term" value="F:sigma factor activity"/>
    <property type="evidence" value="ECO:0007669"/>
    <property type="project" value="UniProtKB-KW"/>
</dbReference>
<keyword evidence="3 6" id="KW-0731">Sigma factor</keyword>
<dbReference type="GO" id="GO:0003677">
    <property type="term" value="F:DNA binding"/>
    <property type="evidence" value="ECO:0007669"/>
    <property type="project" value="UniProtKB-KW"/>
</dbReference>
<dbReference type="InterPro" id="IPR007624">
    <property type="entry name" value="RNA_pol_sigma70_r3"/>
</dbReference>
<proteinExistence type="inferred from homology"/>
<dbReference type="SUPFAM" id="SSF88946">
    <property type="entry name" value="Sigma2 domain of RNA polymerase sigma factors"/>
    <property type="match status" value="1"/>
</dbReference>
<name>A0A174MS19_9FIRM</name>
<dbReference type="Pfam" id="PF04542">
    <property type="entry name" value="Sigma70_r2"/>
    <property type="match status" value="1"/>
</dbReference>
<evidence type="ECO:0000259" key="8">
    <source>
        <dbReference type="PROSITE" id="PS00716"/>
    </source>
</evidence>
<dbReference type="Gene3D" id="1.10.601.10">
    <property type="entry name" value="RNA Polymerase Primary Sigma Factor"/>
    <property type="match status" value="2"/>
</dbReference>
<evidence type="ECO:0000256" key="2">
    <source>
        <dbReference type="ARBA" id="ARBA00023015"/>
    </source>
</evidence>
<dbReference type="InterPro" id="IPR009042">
    <property type="entry name" value="RNA_pol_sigma70_r1_2"/>
</dbReference>
<dbReference type="InterPro" id="IPR007627">
    <property type="entry name" value="RNA_pol_sigma70_r2"/>
</dbReference>
<evidence type="ECO:0000256" key="1">
    <source>
        <dbReference type="ARBA" id="ARBA00007788"/>
    </source>
</evidence>
<sequence length="356" mass="40874">MDSPEKHEAVNAEKHTEHLEECTVEHTAELREILTEEQAESPDDCFAEALADCRLEEAESFDFEDEGPELPAFSEEDEYLHEDSVHIYLKEIGGVRLLSPEEETELALKVEQGDDDARDRMVRANLRLVVSVARRYVKGSGMSFLDLIQEGNIGLVKAVEKFDCHRGYKFSTYAMWWIRQSITRAIADQARTIRLPVHTKELMGRLTKASIQFLSENGRNPEPRELAAMLEIPEKKVENILQLYGDTVSLDAPVGEEGDSQVIDFLSDKSAPEQYEQVEAGIIHDQVEKALGHLSKREQEILKLRFGFVDGRIWTLEEVGKKYHVTRERIRQIEARALRRLRAKQDIRNLRVYLEA</sequence>
<dbReference type="FunFam" id="1.10.601.10:FF:000001">
    <property type="entry name" value="RNA polymerase sigma factor SigA"/>
    <property type="match status" value="1"/>
</dbReference>
<keyword evidence="5 6" id="KW-0804">Transcription</keyword>
<gene>
    <name evidence="9" type="primary">rpoD</name>
    <name evidence="9" type="ORF">ERS852407_05735</name>
</gene>
<evidence type="ECO:0000256" key="5">
    <source>
        <dbReference type="ARBA" id="ARBA00023163"/>
    </source>
</evidence>
<dbReference type="PRINTS" id="PR00046">
    <property type="entry name" value="SIGMA70FCT"/>
</dbReference>
<evidence type="ECO:0000259" key="7">
    <source>
        <dbReference type="PROSITE" id="PS00715"/>
    </source>
</evidence>
<dbReference type="Pfam" id="PF04539">
    <property type="entry name" value="Sigma70_r3"/>
    <property type="match status" value="1"/>
</dbReference>
<dbReference type="AlphaFoldDB" id="A0A174MS19"/>
<feature type="domain" description="RNA polymerase sigma-70" evidence="7">
    <location>
        <begin position="146"/>
        <end position="159"/>
    </location>
</feature>
<comment type="function">
    <text evidence="6">Sigma factors are initiation factors that promote the attachment of RNA polymerase to specific initiation sites and are then released.</text>
</comment>
<dbReference type="PROSITE" id="PS00716">
    <property type="entry name" value="SIGMA70_2"/>
    <property type="match status" value="1"/>
</dbReference>
<dbReference type="InterPro" id="IPR013325">
    <property type="entry name" value="RNA_pol_sigma_r2"/>
</dbReference>
<evidence type="ECO:0000256" key="6">
    <source>
        <dbReference type="RuleBase" id="RU362124"/>
    </source>
</evidence>
<evidence type="ECO:0000256" key="3">
    <source>
        <dbReference type="ARBA" id="ARBA00023082"/>
    </source>
</evidence>
<dbReference type="InterPro" id="IPR014284">
    <property type="entry name" value="RNA_pol_sigma-70_dom"/>
</dbReference>
<evidence type="ECO:0000313" key="9">
    <source>
        <dbReference type="EMBL" id="CUP37010.1"/>
    </source>
</evidence>
<keyword evidence="2 6" id="KW-0805">Transcription regulation</keyword>
<dbReference type="Proteomes" id="UP000095651">
    <property type="component" value="Unassembled WGS sequence"/>
</dbReference>
<dbReference type="NCBIfam" id="TIGR02937">
    <property type="entry name" value="sigma70-ECF"/>
    <property type="match status" value="1"/>
</dbReference>
<dbReference type="InterPro" id="IPR007630">
    <property type="entry name" value="RNA_pol_sigma70_r4"/>
</dbReference>
<dbReference type="PROSITE" id="PS00715">
    <property type="entry name" value="SIGMA70_1"/>
    <property type="match status" value="1"/>
</dbReference>
<evidence type="ECO:0000313" key="10">
    <source>
        <dbReference type="Proteomes" id="UP000095651"/>
    </source>
</evidence>
<protein>
    <recommendedName>
        <fullName evidence="6">RNA polymerase sigma factor</fullName>
    </recommendedName>
</protein>
<dbReference type="Pfam" id="PF00140">
    <property type="entry name" value="Sigma70_r1_2"/>
    <property type="match status" value="1"/>
</dbReference>
<dbReference type="CDD" id="cd06171">
    <property type="entry name" value="Sigma70_r4"/>
    <property type="match status" value="1"/>
</dbReference>
<evidence type="ECO:0000256" key="4">
    <source>
        <dbReference type="ARBA" id="ARBA00023125"/>
    </source>
</evidence>
<dbReference type="SUPFAM" id="SSF88659">
    <property type="entry name" value="Sigma3 and sigma4 domains of RNA polymerase sigma factors"/>
    <property type="match status" value="2"/>
</dbReference>
<dbReference type="InterPro" id="IPR036388">
    <property type="entry name" value="WH-like_DNA-bd_sf"/>
</dbReference>
<accession>A0A174MS19</accession>
<dbReference type="EMBL" id="CYZE01000027">
    <property type="protein sequence ID" value="CUP37010.1"/>
    <property type="molecule type" value="Genomic_DNA"/>
</dbReference>
<organism evidence="9 10">
    <name type="scientific">Hungatella hathewayi</name>
    <dbReference type="NCBI Taxonomy" id="154046"/>
    <lineage>
        <taxon>Bacteria</taxon>
        <taxon>Bacillati</taxon>
        <taxon>Bacillota</taxon>
        <taxon>Clostridia</taxon>
        <taxon>Lachnospirales</taxon>
        <taxon>Lachnospiraceae</taxon>
        <taxon>Hungatella</taxon>
    </lineage>
</organism>
<comment type="similarity">
    <text evidence="1 6">Belongs to the sigma-70 factor family.</text>
</comment>
<dbReference type="Gene3D" id="1.10.10.10">
    <property type="entry name" value="Winged helix-like DNA-binding domain superfamily/Winged helix DNA-binding domain"/>
    <property type="match status" value="2"/>
</dbReference>
<dbReference type="PANTHER" id="PTHR30603">
    <property type="entry name" value="RNA POLYMERASE SIGMA FACTOR RPO"/>
    <property type="match status" value="1"/>
</dbReference>
<dbReference type="Pfam" id="PF04545">
    <property type="entry name" value="Sigma70_r4"/>
    <property type="match status" value="1"/>
</dbReference>
<dbReference type="InterPro" id="IPR000943">
    <property type="entry name" value="RNA_pol_sigma70"/>
</dbReference>
<keyword evidence="4 6" id="KW-0238">DNA-binding</keyword>
<dbReference type="RefSeq" id="WP_070102573.1">
    <property type="nucleotide sequence ID" value="NZ_CABIXC010000027.1"/>
</dbReference>